<dbReference type="OrthoDB" id="8954335at2759"/>
<evidence type="ECO:0000256" key="7">
    <source>
        <dbReference type="ARBA" id="ARBA00032345"/>
    </source>
</evidence>
<organism evidence="10 11">
    <name type="scientific">Cyanidiococcus yangmingshanensis</name>
    <dbReference type="NCBI Taxonomy" id="2690220"/>
    <lineage>
        <taxon>Eukaryota</taxon>
        <taxon>Rhodophyta</taxon>
        <taxon>Bangiophyceae</taxon>
        <taxon>Cyanidiales</taxon>
        <taxon>Cyanidiaceae</taxon>
        <taxon>Cyanidiococcus</taxon>
    </lineage>
</organism>
<dbReference type="Proteomes" id="UP000530660">
    <property type="component" value="Unassembled WGS sequence"/>
</dbReference>
<evidence type="ECO:0000256" key="3">
    <source>
        <dbReference type="ARBA" id="ARBA00022517"/>
    </source>
</evidence>
<dbReference type="NCBIfam" id="TIGR03594">
    <property type="entry name" value="GTPase_EngA"/>
    <property type="match status" value="1"/>
</dbReference>
<reference evidence="10 11" key="1">
    <citation type="journal article" date="2020" name="J. Phycol.">
        <title>Comparative genome analysis reveals Cyanidiococcus gen. nov., a new extremophilic red algal genus sister to Cyanidioschyzon (Cyanidioschyzonaceae, Rhodophyta).</title>
        <authorList>
            <person name="Liu S.-L."/>
            <person name="Chiang Y.-R."/>
            <person name="Yoon H.S."/>
            <person name="Fu H.-Y."/>
        </authorList>
    </citation>
    <scope>NUCLEOTIDE SEQUENCE [LARGE SCALE GENOMIC DNA]</scope>
    <source>
        <strain evidence="10 11">THAL066</strain>
    </source>
</reference>
<feature type="domain" description="EngA-type G" evidence="9">
    <location>
        <begin position="364"/>
        <end position="546"/>
    </location>
</feature>
<dbReference type="InterPro" id="IPR027417">
    <property type="entry name" value="P-loop_NTPase"/>
</dbReference>
<dbReference type="PANTHER" id="PTHR43834:SF6">
    <property type="entry name" value="GTPASE DER"/>
    <property type="match status" value="1"/>
</dbReference>
<keyword evidence="11" id="KW-1185">Reference proteome</keyword>
<dbReference type="Gene3D" id="3.30.300.20">
    <property type="match status" value="1"/>
</dbReference>
<dbReference type="Pfam" id="PF01926">
    <property type="entry name" value="MMR_HSR1"/>
    <property type="match status" value="2"/>
</dbReference>
<dbReference type="InterPro" id="IPR016484">
    <property type="entry name" value="GTPase_Der"/>
</dbReference>
<dbReference type="CDD" id="cd01895">
    <property type="entry name" value="EngA2"/>
    <property type="match status" value="1"/>
</dbReference>
<protein>
    <recommendedName>
        <fullName evidence="2">GTPase Der</fullName>
    </recommendedName>
    <alternativeName>
        <fullName evidence="7">GTP-binding protein EngA</fullName>
    </alternativeName>
</protein>
<keyword evidence="6" id="KW-0342">GTP-binding</keyword>
<dbReference type="GO" id="GO:0043022">
    <property type="term" value="F:ribosome binding"/>
    <property type="evidence" value="ECO:0007669"/>
    <property type="project" value="TreeGrafter"/>
</dbReference>
<dbReference type="InterPro" id="IPR006073">
    <property type="entry name" value="GTP-bd"/>
</dbReference>
<dbReference type="AlphaFoldDB" id="A0A7J7IFS3"/>
<keyword evidence="4" id="KW-0677">Repeat</keyword>
<dbReference type="EMBL" id="VWRR01000012">
    <property type="protein sequence ID" value="KAF6001955.1"/>
    <property type="molecule type" value="Genomic_DNA"/>
</dbReference>
<dbReference type="Pfam" id="PF14714">
    <property type="entry name" value="KH_dom-like"/>
    <property type="match status" value="1"/>
</dbReference>
<dbReference type="InterPro" id="IPR031166">
    <property type="entry name" value="G_ENGA"/>
</dbReference>
<dbReference type="NCBIfam" id="TIGR00231">
    <property type="entry name" value="small_GTP"/>
    <property type="match status" value="1"/>
</dbReference>
<feature type="region of interest" description="Disordered" evidence="8">
    <location>
        <begin position="131"/>
        <end position="167"/>
    </location>
</feature>
<evidence type="ECO:0000256" key="5">
    <source>
        <dbReference type="ARBA" id="ARBA00022741"/>
    </source>
</evidence>
<name>A0A7J7IFS3_9RHOD</name>
<evidence type="ECO:0000256" key="8">
    <source>
        <dbReference type="SAM" id="MobiDB-lite"/>
    </source>
</evidence>
<dbReference type="GO" id="GO:0005525">
    <property type="term" value="F:GTP binding"/>
    <property type="evidence" value="ECO:0007669"/>
    <property type="project" value="UniProtKB-KW"/>
</dbReference>
<dbReference type="FunFam" id="3.30.300.20:FF:000004">
    <property type="entry name" value="GTPase Der"/>
    <property type="match status" value="1"/>
</dbReference>
<accession>A0A7J7IFS3</accession>
<keyword evidence="5" id="KW-0547">Nucleotide-binding</keyword>
<proteinExistence type="inferred from homology"/>
<dbReference type="PANTHER" id="PTHR43834">
    <property type="entry name" value="GTPASE DER"/>
    <property type="match status" value="1"/>
</dbReference>
<dbReference type="PROSITE" id="PS51712">
    <property type="entry name" value="G_ENGA"/>
    <property type="match status" value="2"/>
</dbReference>
<evidence type="ECO:0000256" key="6">
    <source>
        <dbReference type="ARBA" id="ARBA00023134"/>
    </source>
</evidence>
<dbReference type="FunFam" id="3.40.50.300:FF:000040">
    <property type="entry name" value="GTPase Der"/>
    <property type="match status" value="1"/>
</dbReference>
<sequence length="645" mass="71904">MPSNDQRMIRNWRAFVPCPGCAPGPVSVQRTRLSGPRRPFIYDIGGKRNLRLALRQTNANGTGRNERGNVHSGNREANDFYERFEAESETTFSNVKSTERFSLNSVAEWSNDESNDGRVPQVQIFNECVESEAEHVSKPSSGSEPVEEATDAASLVEPPSKPRKVSRQNHMPLVAIIGRPNVGKSMLVNRISGAFRTGAVVEDTPGVTRDRTYRVASWNRWQFRVVDTGGLVFDDRPGDVFLPQIRQQAMIALREATVAVLVVDGQEGFTALDQEIASFLRKTCDEKGAFGRRIPILVAVNKCESHVHGEAQAAEFWQLGLGQPMPVSGIHGSGVAELLDEICYYLPAPSEDSEKAISLESSVRNVAIIGRPNVGKSSLLNALLGEERAIVSQVPGTTRDAIDELVVLRDERTGDEVGYMLIDTAGVRRKKNVEFGTEFFMINRAFKAIRRADVVLLVLDMEQGIMDQDAELAERIVDEGKACVLVGNKWDALGKKDNRIYNDLQRHVRDRLPMVDWANTIFVSAKTGQRIERILELVDAAAKEHARRVSTAVLNEVLLEAVQWQAPPTSRGGQSGKLYYCTQVAVKPPTIAFFVNNPQLFPDTYKRYLERKFREALGFQGTPIRMLWRERKRRAKSALKGRSAS</sequence>
<comment type="caution">
    <text evidence="10">The sequence shown here is derived from an EMBL/GenBank/DDBJ whole genome shotgun (WGS) entry which is preliminary data.</text>
</comment>
<dbReference type="PRINTS" id="PR00326">
    <property type="entry name" value="GTP1OBG"/>
</dbReference>
<dbReference type="GO" id="GO:0042254">
    <property type="term" value="P:ribosome biogenesis"/>
    <property type="evidence" value="ECO:0007669"/>
    <property type="project" value="UniProtKB-KW"/>
</dbReference>
<gene>
    <name evidence="10" type="ORF">F1559_002190</name>
</gene>
<dbReference type="CDD" id="cd01894">
    <property type="entry name" value="EngA1"/>
    <property type="match status" value="1"/>
</dbReference>
<keyword evidence="3" id="KW-0690">Ribosome biogenesis</keyword>
<dbReference type="InterPro" id="IPR032859">
    <property type="entry name" value="KH_dom-like"/>
</dbReference>
<evidence type="ECO:0000313" key="11">
    <source>
        <dbReference type="Proteomes" id="UP000530660"/>
    </source>
</evidence>
<evidence type="ECO:0000256" key="2">
    <source>
        <dbReference type="ARBA" id="ARBA00020953"/>
    </source>
</evidence>
<evidence type="ECO:0000313" key="10">
    <source>
        <dbReference type="EMBL" id="KAF6001955.1"/>
    </source>
</evidence>
<dbReference type="SUPFAM" id="SSF52540">
    <property type="entry name" value="P-loop containing nucleoside triphosphate hydrolases"/>
    <property type="match status" value="2"/>
</dbReference>
<comment type="similarity">
    <text evidence="1">Belongs to the TRAFAC class TrmE-Era-EngA-EngB-Septin-like GTPase superfamily. EngA (Der) GTPase family.</text>
</comment>
<dbReference type="Gene3D" id="3.40.50.300">
    <property type="entry name" value="P-loop containing nucleotide triphosphate hydrolases"/>
    <property type="match status" value="2"/>
</dbReference>
<dbReference type="InterPro" id="IPR015946">
    <property type="entry name" value="KH_dom-like_a/b"/>
</dbReference>
<evidence type="ECO:0000256" key="1">
    <source>
        <dbReference type="ARBA" id="ARBA00008279"/>
    </source>
</evidence>
<feature type="domain" description="EngA-type G" evidence="9">
    <location>
        <begin position="172"/>
        <end position="350"/>
    </location>
</feature>
<dbReference type="HAMAP" id="MF_00195">
    <property type="entry name" value="GTPase_Der"/>
    <property type="match status" value="1"/>
</dbReference>
<evidence type="ECO:0000259" key="9">
    <source>
        <dbReference type="PROSITE" id="PS51712"/>
    </source>
</evidence>
<dbReference type="InterPro" id="IPR005225">
    <property type="entry name" value="Small_GTP-bd"/>
</dbReference>
<evidence type="ECO:0000256" key="4">
    <source>
        <dbReference type="ARBA" id="ARBA00022737"/>
    </source>
</evidence>